<feature type="non-terminal residue" evidence="3">
    <location>
        <position position="1"/>
    </location>
</feature>
<keyword evidence="4" id="KW-1185">Reference proteome</keyword>
<dbReference type="SUPFAM" id="SSF51905">
    <property type="entry name" value="FAD/NAD(P)-binding domain"/>
    <property type="match status" value="1"/>
</dbReference>
<reference evidence="3" key="1">
    <citation type="submission" date="2021-02" db="EMBL/GenBank/DDBJ databases">
        <authorList>
            <person name="Nowell W R."/>
        </authorList>
    </citation>
    <scope>NUCLEOTIDE SEQUENCE</scope>
</reference>
<dbReference type="InterPro" id="IPR054707">
    <property type="entry name" value="DhpH_subs-bd"/>
</dbReference>
<dbReference type="Proteomes" id="UP000663832">
    <property type="component" value="Unassembled WGS sequence"/>
</dbReference>
<gene>
    <name evidence="2" type="ORF">BJG266_LOCUS43799</name>
    <name evidence="3" type="ORF">QVE165_LOCUS60733</name>
</gene>
<evidence type="ECO:0000313" key="2">
    <source>
        <dbReference type="EMBL" id="CAF1512439.1"/>
    </source>
</evidence>
<comment type="caution">
    <text evidence="3">The sequence shown here is derived from an EMBL/GenBank/DDBJ whole genome shotgun (WGS) entry which is preliminary data.</text>
</comment>
<protein>
    <recommendedName>
        <fullName evidence="1">2,6-dihydroxypyridine 3-monooxygenase substrate binding domain-containing protein</fullName>
    </recommendedName>
</protein>
<dbReference type="AlphaFoldDB" id="A0A816EBK5"/>
<dbReference type="InterPro" id="IPR036188">
    <property type="entry name" value="FAD/NAD-bd_sf"/>
</dbReference>
<dbReference type="Proteomes" id="UP000663877">
    <property type="component" value="Unassembled WGS sequence"/>
</dbReference>
<evidence type="ECO:0000259" key="1">
    <source>
        <dbReference type="Pfam" id="PF22607"/>
    </source>
</evidence>
<dbReference type="EMBL" id="CAJNOM010003625">
    <property type="protein sequence ID" value="CAF1647697.1"/>
    <property type="molecule type" value="Genomic_DNA"/>
</dbReference>
<dbReference type="InterPro" id="IPR053212">
    <property type="entry name" value="DHP_3-monooxygenase"/>
</dbReference>
<proteinExistence type="predicted"/>
<feature type="domain" description="2,6-dihydroxypyridine 3-monooxygenase substrate binding" evidence="1">
    <location>
        <begin position="1"/>
        <end position="38"/>
    </location>
</feature>
<dbReference type="Gene3D" id="3.50.50.60">
    <property type="entry name" value="FAD/NAD(P)-binding domain"/>
    <property type="match status" value="1"/>
</dbReference>
<dbReference type="PANTHER" id="PTHR47469">
    <property type="entry name" value="MONOOXYGENASE-LIKE"/>
    <property type="match status" value="1"/>
</dbReference>
<dbReference type="PANTHER" id="PTHR47469:SF2">
    <property type="entry name" value="OS06G0597600 PROTEIN"/>
    <property type="match status" value="1"/>
</dbReference>
<dbReference type="Pfam" id="PF22607">
    <property type="entry name" value="FAD_binding-like"/>
    <property type="match status" value="1"/>
</dbReference>
<evidence type="ECO:0000313" key="4">
    <source>
        <dbReference type="Proteomes" id="UP000663832"/>
    </source>
</evidence>
<name>A0A816EBK5_9BILA</name>
<evidence type="ECO:0000313" key="3">
    <source>
        <dbReference type="EMBL" id="CAF1647697.1"/>
    </source>
</evidence>
<organism evidence="3 4">
    <name type="scientific">Adineta steineri</name>
    <dbReference type="NCBI Taxonomy" id="433720"/>
    <lineage>
        <taxon>Eukaryota</taxon>
        <taxon>Metazoa</taxon>
        <taxon>Spiralia</taxon>
        <taxon>Gnathifera</taxon>
        <taxon>Rotifera</taxon>
        <taxon>Eurotatoria</taxon>
        <taxon>Bdelloidea</taxon>
        <taxon>Adinetida</taxon>
        <taxon>Adinetidae</taxon>
        <taxon>Adineta</taxon>
    </lineage>
</organism>
<dbReference type="OrthoDB" id="655030at2759"/>
<sequence>VQLKVWENQKQYATHNLPPQFAQLVHITQSPIVQVITDVLAPQATYYGGRIVLLGDALAAFRPHTGAGASQAAFDALQLWENMKNWQEWMKNKSSYEDLVMEFARYGVQHGQKLGNLSQFGHYKVDGKLKMGFLPPFEKALQSEEDELLYDNST</sequence>
<accession>A0A816EBK5</accession>
<dbReference type="EMBL" id="CAJNOI010003277">
    <property type="protein sequence ID" value="CAF1512439.1"/>
    <property type="molecule type" value="Genomic_DNA"/>
</dbReference>